<dbReference type="GO" id="GO:0016503">
    <property type="term" value="F:pheromone receptor activity"/>
    <property type="evidence" value="ECO:0007669"/>
    <property type="project" value="InterPro"/>
</dbReference>
<evidence type="ECO:0000256" key="8">
    <source>
        <dbReference type="ARBA" id="ARBA00023136"/>
    </source>
</evidence>
<keyword evidence="8 11" id="KW-0472">Membrane</keyword>
<evidence type="ECO:0000256" key="11">
    <source>
        <dbReference type="RuleBase" id="RU364061"/>
    </source>
</evidence>
<feature type="transmembrane region" description="Helical" evidence="11">
    <location>
        <begin position="55"/>
        <end position="74"/>
    </location>
</feature>
<evidence type="ECO:0000256" key="3">
    <source>
        <dbReference type="ARBA" id="ARBA00022475"/>
    </source>
</evidence>
<dbReference type="PROSITE" id="PS50262">
    <property type="entry name" value="G_PROTEIN_RECEP_F1_2"/>
    <property type="match status" value="1"/>
</dbReference>
<reference evidence="13" key="1">
    <citation type="submission" date="2025-08" db="UniProtKB">
        <authorList>
            <consortium name="Ensembl"/>
        </authorList>
    </citation>
    <scope>IDENTIFICATION</scope>
</reference>
<proteinExistence type="inferred from homology"/>
<keyword evidence="3 11" id="KW-1003">Cell membrane</keyword>
<keyword evidence="6 11" id="KW-1133">Transmembrane helix</keyword>
<dbReference type="GO" id="GO:0019236">
    <property type="term" value="P:response to pheromone"/>
    <property type="evidence" value="ECO:0007669"/>
    <property type="project" value="UniProtKB-KW"/>
</dbReference>
<comment type="similarity">
    <text evidence="2 11">Belongs to the G-protein coupled receptor 1 family.</text>
</comment>
<dbReference type="OrthoDB" id="9623738at2759"/>
<name>A0A8C5MFN8_9ANUR</name>
<dbReference type="GO" id="GO:0005886">
    <property type="term" value="C:plasma membrane"/>
    <property type="evidence" value="ECO:0007669"/>
    <property type="project" value="UniProtKB-SubCell"/>
</dbReference>
<feature type="transmembrane region" description="Helical" evidence="11">
    <location>
        <begin position="201"/>
        <end position="219"/>
    </location>
</feature>
<dbReference type="Ensembl" id="ENSLLET00000014164.1">
    <property type="protein sequence ID" value="ENSLLEP00000013635.1"/>
    <property type="gene ID" value="ENSLLEG00000008616.1"/>
</dbReference>
<evidence type="ECO:0000256" key="7">
    <source>
        <dbReference type="ARBA" id="ARBA00023040"/>
    </source>
</evidence>
<feature type="transmembrane region" description="Helical" evidence="11">
    <location>
        <begin position="104"/>
        <end position="123"/>
    </location>
</feature>
<comment type="subcellular location">
    <subcellularLocation>
        <location evidence="1 11">Cell membrane</location>
        <topology evidence="1 11">Multi-pass membrane protein</topology>
    </subcellularLocation>
</comment>
<dbReference type="Gene3D" id="1.20.1070.10">
    <property type="entry name" value="Rhodopsin 7-helix transmembrane proteins"/>
    <property type="match status" value="1"/>
</dbReference>
<keyword evidence="10 11" id="KW-0807">Transducer</keyword>
<sequence length="325" mass="36912">AAQSQLQHKNAMEAKFLIKGIAFMILLVVGIPGNIFILLRFAYLRLKEKKLKPTHTILMSLAFVNLILILNRAIPQVLDALGLDDLLNDTECKVVLFTYRMSRAMAICITSLLSCNQCILIAPANKHWIFLKQKVPKNVLWIIFMLFWLNFALYPSRIMYGQARRNISVSVYTLHVVYCDCDFRSYASYILNGVFPVVREVIVVGLMVLASLYIVYILHQHQKTIMGMRSSDKDNVKTVEYRASRAVTLLVALYVALFGMDTSVWIYTLSLHNVSSVVNDARVFLCLSYSALSPIVVIATNPKLHKELYLCSKFTGKEKLDDSSK</sequence>
<feature type="transmembrane region" description="Helical" evidence="11">
    <location>
        <begin position="135"/>
        <end position="154"/>
    </location>
</feature>
<feature type="domain" description="G-protein coupled receptors family 1 profile" evidence="12">
    <location>
        <begin position="33"/>
        <end position="297"/>
    </location>
</feature>
<keyword evidence="7 11" id="KW-0297">G-protein coupled receptor</keyword>
<protein>
    <recommendedName>
        <fullName evidence="11">Vomeronasal type-1 receptor</fullName>
    </recommendedName>
</protein>
<reference evidence="13" key="2">
    <citation type="submission" date="2025-09" db="UniProtKB">
        <authorList>
            <consortium name="Ensembl"/>
        </authorList>
    </citation>
    <scope>IDENTIFICATION</scope>
</reference>
<accession>A0A8C5MFN8</accession>
<evidence type="ECO:0000256" key="9">
    <source>
        <dbReference type="ARBA" id="ARBA00023170"/>
    </source>
</evidence>
<feature type="transmembrane region" description="Helical" evidence="11">
    <location>
        <begin position="20"/>
        <end position="43"/>
    </location>
</feature>
<dbReference type="InterPro" id="IPR017452">
    <property type="entry name" value="GPCR_Rhodpsn_7TM"/>
</dbReference>
<evidence type="ECO:0000256" key="10">
    <source>
        <dbReference type="ARBA" id="ARBA00023224"/>
    </source>
</evidence>
<evidence type="ECO:0000259" key="12">
    <source>
        <dbReference type="PROSITE" id="PS50262"/>
    </source>
</evidence>
<dbReference type="SUPFAM" id="SSF81321">
    <property type="entry name" value="Family A G protein-coupled receptor-like"/>
    <property type="match status" value="1"/>
</dbReference>
<dbReference type="AlphaFoldDB" id="A0A8C5MFN8"/>
<keyword evidence="9 11" id="KW-0675">Receptor</keyword>
<organism evidence="13 14">
    <name type="scientific">Leptobrachium leishanense</name>
    <name type="common">Leishan spiny toad</name>
    <dbReference type="NCBI Taxonomy" id="445787"/>
    <lineage>
        <taxon>Eukaryota</taxon>
        <taxon>Metazoa</taxon>
        <taxon>Chordata</taxon>
        <taxon>Craniata</taxon>
        <taxon>Vertebrata</taxon>
        <taxon>Euteleostomi</taxon>
        <taxon>Amphibia</taxon>
        <taxon>Batrachia</taxon>
        <taxon>Anura</taxon>
        <taxon>Pelobatoidea</taxon>
        <taxon>Megophryidae</taxon>
        <taxon>Leptobrachium</taxon>
    </lineage>
</organism>
<dbReference type="Proteomes" id="UP000694569">
    <property type="component" value="Unplaced"/>
</dbReference>
<dbReference type="InterPro" id="IPR004072">
    <property type="entry name" value="Vmron_rcpt_1"/>
</dbReference>
<dbReference type="Pfam" id="PF03402">
    <property type="entry name" value="V1R"/>
    <property type="match status" value="1"/>
</dbReference>
<keyword evidence="4 11" id="KW-0589">Pheromone response</keyword>
<dbReference type="FunFam" id="1.20.1070.10:FF:000300">
    <property type="entry name" value="Vomeronasal type-1 receptor"/>
    <property type="match status" value="1"/>
</dbReference>
<evidence type="ECO:0000313" key="14">
    <source>
        <dbReference type="Proteomes" id="UP000694569"/>
    </source>
</evidence>
<dbReference type="PANTHER" id="PTHR24062">
    <property type="entry name" value="VOMERONASAL TYPE-1 RECEPTOR"/>
    <property type="match status" value="1"/>
</dbReference>
<evidence type="ECO:0000256" key="5">
    <source>
        <dbReference type="ARBA" id="ARBA00022692"/>
    </source>
</evidence>
<evidence type="ECO:0000313" key="13">
    <source>
        <dbReference type="Ensembl" id="ENSLLEP00000013635.1"/>
    </source>
</evidence>
<evidence type="ECO:0000256" key="4">
    <source>
        <dbReference type="ARBA" id="ARBA00022507"/>
    </source>
</evidence>
<feature type="transmembrane region" description="Helical" evidence="11">
    <location>
        <begin position="247"/>
        <end position="269"/>
    </location>
</feature>
<evidence type="ECO:0000256" key="1">
    <source>
        <dbReference type="ARBA" id="ARBA00004651"/>
    </source>
</evidence>
<keyword evidence="5 11" id="KW-0812">Transmembrane</keyword>
<evidence type="ECO:0000256" key="2">
    <source>
        <dbReference type="ARBA" id="ARBA00010663"/>
    </source>
</evidence>
<keyword evidence="14" id="KW-1185">Reference proteome</keyword>
<evidence type="ECO:0000256" key="6">
    <source>
        <dbReference type="ARBA" id="ARBA00022989"/>
    </source>
</evidence>
<dbReference type="GeneTree" id="ENSGT01030000234553"/>